<keyword evidence="6 14" id="KW-0808">Transferase</keyword>
<evidence type="ECO:0000313" key="15">
    <source>
        <dbReference type="Proteomes" id="UP000324233"/>
    </source>
</evidence>
<dbReference type="KEGG" id="agv:OJF2_63870"/>
<sequence>MANFGPGTAGRGGDAAIAADRGRTTSPPEASASAGRGDPRVAAALEEYLGALEAGVPPSRESFLGRHADIAQALEDCLPGLEFVRAAGLRFEGASSREDREDPARAMTKVAGEAGMGRLGDYRILRELGRGSMGVVYEAEQVSLGRLVALKVLPFAAAIDPRRKQRFQIEAQAAAQLRHPHIVPVFAAGSDRGIHFYAMQLVEGRTLAQVIRAARGPGGGDPAATEEPSPADASTREVRPAAQARPEDGPPDPAPPASPEGSGRRSLDPRTVARLGIEAALALEHAHSLGVVHRDIKPANLMVDQSGSLWVTDFGLAQFRGDASLTRTGDVVGTLRYMSPEQALARRGVVDQRTDVYALGLTLYEMLTLRPAFDGDSHHELLRQIAVDEPAPPRKIEPSVPRDLETIVLKAASKEPAGRYATAQEMADDLRRFLDDRPIRARRPTRPERCLRWARRHRQVVLTAVGVLLVAAAVGVAAVAVQARKTHAVELTLLAHIRRSFPAVDLITMSAMQEATQSSNEHAGAADPGHLQEVYDKALAVYQEVADLPPIDPEFRKIIARAVHRMGLTRAFMSVARGSESGPDRRYWPVAEENFRDAVARFERILSEKPGDFEARRWTADALGGWGLGWFLAMTGRVEEAIPHNRRAFSIRRELTLESRGDSPVAAEELASLVWLTEHFSGLYASLGRKAELEDIRAELLSIGRELAQREWTPGQRRELATPLAAYGARLGAPDSRRFAVDLLLLAVRIDPSSPEANNNLAWRLASDPDVSPHDARLALSAARKAVGLNPSSWANWNTLGAAAYRAGEWQAASEAIDRSMELNKGGTPLDWAFMAMTRSRQGRPDEAADWLRRARQAASPDEEARRFLAEAESVLGHAPMGRPGTVEAGRK</sequence>
<dbReference type="SUPFAM" id="SSF56112">
    <property type="entry name" value="Protein kinase-like (PK-like)"/>
    <property type="match status" value="1"/>
</dbReference>
<dbReference type="EC" id="2.7.11.1" evidence="4"/>
<organism evidence="14 15">
    <name type="scientific">Aquisphaera giovannonii</name>
    <dbReference type="NCBI Taxonomy" id="406548"/>
    <lineage>
        <taxon>Bacteria</taxon>
        <taxon>Pseudomonadati</taxon>
        <taxon>Planctomycetota</taxon>
        <taxon>Planctomycetia</taxon>
        <taxon>Isosphaerales</taxon>
        <taxon>Isosphaeraceae</taxon>
        <taxon>Aquisphaera</taxon>
    </lineage>
</organism>
<dbReference type="InterPro" id="IPR017441">
    <property type="entry name" value="Protein_kinase_ATP_BS"/>
</dbReference>
<dbReference type="Gene3D" id="3.30.200.20">
    <property type="entry name" value="Phosphorylase Kinase, domain 1"/>
    <property type="match status" value="1"/>
</dbReference>
<dbReference type="PROSITE" id="PS00108">
    <property type="entry name" value="PROTEIN_KINASE_ST"/>
    <property type="match status" value="1"/>
</dbReference>
<dbReference type="InterPro" id="IPR001245">
    <property type="entry name" value="Ser-Thr/Tyr_kinase_cat_dom"/>
</dbReference>
<feature type="binding site" evidence="11">
    <location>
        <position position="151"/>
    </location>
    <ligand>
        <name>ATP</name>
        <dbReference type="ChEBI" id="CHEBI:30616"/>
    </ligand>
</feature>
<evidence type="ECO:0000256" key="7">
    <source>
        <dbReference type="ARBA" id="ARBA00022741"/>
    </source>
</evidence>
<accession>A0A5B9WB35</accession>
<evidence type="ECO:0000256" key="6">
    <source>
        <dbReference type="ARBA" id="ARBA00022679"/>
    </source>
</evidence>
<dbReference type="GO" id="GO:0005813">
    <property type="term" value="C:centrosome"/>
    <property type="evidence" value="ECO:0007669"/>
    <property type="project" value="UniProtKB-SubCell"/>
</dbReference>
<reference evidence="14 15" key="1">
    <citation type="submission" date="2019-08" db="EMBL/GenBank/DDBJ databases">
        <title>Deep-cultivation of Planctomycetes and their phenomic and genomic characterization uncovers novel biology.</title>
        <authorList>
            <person name="Wiegand S."/>
            <person name="Jogler M."/>
            <person name="Boedeker C."/>
            <person name="Pinto D."/>
            <person name="Vollmers J."/>
            <person name="Rivas-Marin E."/>
            <person name="Kohn T."/>
            <person name="Peeters S.H."/>
            <person name="Heuer A."/>
            <person name="Rast P."/>
            <person name="Oberbeckmann S."/>
            <person name="Bunk B."/>
            <person name="Jeske O."/>
            <person name="Meyerdierks A."/>
            <person name="Storesund J.E."/>
            <person name="Kallscheuer N."/>
            <person name="Luecker S."/>
            <person name="Lage O.M."/>
            <person name="Pohl T."/>
            <person name="Merkel B.J."/>
            <person name="Hornburger P."/>
            <person name="Mueller R.-W."/>
            <person name="Bruemmer F."/>
            <person name="Labrenz M."/>
            <person name="Spormann A.M."/>
            <person name="Op den Camp H."/>
            <person name="Overmann J."/>
            <person name="Amann R."/>
            <person name="Jetten M.S.M."/>
            <person name="Mascher T."/>
            <person name="Medema M.H."/>
            <person name="Devos D.P."/>
            <person name="Kaster A.-K."/>
            <person name="Ovreas L."/>
            <person name="Rohde M."/>
            <person name="Galperin M.Y."/>
            <person name="Jogler C."/>
        </authorList>
    </citation>
    <scope>NUCLEOTIDE SEQUENCE [LARGE SCALE GENOMIC DNA]</scope>
    <source>
        <strain evidence="14 15">OJF2</strain>
    </source>
</reference>
<evidence type="ECO:0000256" key="5">
    <source>
        <dbReference type="ARBA" id="ARBA00022527"/>
    </source>
</evidence>
<dbReference type="Gene3D" id="1.10.510.10">
    <property type="entry name" value="Transferase(Phosphotransferase) domain 1"/>
    <property type="match status" value="1"/>
</dbReference>
<evidence type="ECO:0000313" key="14">
    <source>
        <dbReference type="EMBL" id="QEH37796.1"/>
    </source>
</evidence>
<dbReference type="PROSITE" id="PS50011">
    <property type="entry name" value="PROTEIN_KINASE_DOM"/>
    <property type="match status" value="1"/>
</dbReference>
<dbReference type="SMART" id="SM00220">
    <property type="entry name" value="S_TKc"/>
    <property type="match status" value="1"/>
</dbReference>
<dbReference type="PROSITE" id="PS00107">
    <property type="entry name" value="PROTEIN_KINASE_ATP"/>
    <property type="match status" value="1"/>
</dbReference>
<name>A0A5B9WB35_9BACT</name>
<keyword evidence="15" id="KW-1185">Reference proteome</keyword>
<evidence type="ECO:0000256" key="1">
    <source>
        <dbReference type="ARBA" id="ARBA00004300"/>
    </source>
</evidence>
<dbReference type="InterPro" id="IPR008271">
    <property type="entry name" value="Ser/Thr_kinase_AS"/>
</dbReference>
<evidence type="ECO:0000256" key="12">
    <source>
        <dbReference type="SAM" id="MobiDB-lite"/>
    </source>
</evidence>
<keyword evidence="10" id="KW-0963">Cytoplasm</keyword>
<gene>
    <name evidence="14" type="primary">prkC_51</name>
    <name evidence="14" type="ORF">OJF2_63870</name>
</gene>
<evidence type="ECO:0000256" key="9">
    <source>
        <dbReference type="ARBA" id="ARBA00022840"/>
    </source>
</evidence>
<feature type="region of interest" description="Disordered" evidence="12">
    <location>
        <begin position="214"/>
        <end position="267"/>
    </location>
</feature>
<dbReference type="GO" id="GO:0000922">
    <property type="term" value="C:spindle pole"/>
    <property type="evidence" value="ECO:0007669"/>
    <property type="project" value="UniProtKB-SubCell"/>
</dbReference>
<dbReference type="PANTHER" id="PTHR43289:SF34">
    <property type="entry name" value="SERINE_THREONINE-PROTEIN KINASE YBDM-RELATED"/>
    <property type="match status" value="1"/>
</dbReference>
<evidence type="ECO:0000256" key="8">
    <source>
        <dbReference type="ARBA" id="ARBA00022777"/>
    </source>
</evidence>
<dbReference type="FunFam" id="1.10.510.10:FF:000021">
    <property type="entry name" value="Serine/threonine protein kinase"/>
    <property type="match status" value="1"/>
</dbReference>
<evidence type="ECO:0000256" key="3">
    <source>
        <dbReference type="ARBA" id="ARBA00010886"/>
    </source>
</evidence>
<evidence type="ECO:0000256" key="11">
    <source>
        <dbReference type="PROSITE-ProRule" id="PRU10141"/>
    </source>
</evidence>
<evidence type="ECO:0000259" key="13">
    <source>
        <dbReference type="PROSITE" id="PS50011"/>
    </source>
</evidence>
<dbReference type="InterPro" id="IPR011990">
    <property type="entry name" value="TPR-like_helical_dom_sf"/>
</dbReference>
<feature type="region of interest" description="Disordered" evidence="12">
    <location>
        <begin position="1"/>
        <end position="38"/>
    </location>
</feature>
<dbReference type="Gene3D" id="1.25.40.10">
    <property type="entry name" value="Tetratricopeptide repeat domain"/>
    <property type="match status" value="2"/>
</dbReference>
<keyword evidence="8 14" id="KW-0418">Kinase</keyword>
<keyword evidence="10" id="KW-0206">Cytoskeleton</keyword>
<evidence type="ECO:0000256" key="2">
    <source>
        <dbReference type="ARBA" id="ARBA00004647"/>
    </source>
</evidence>
<dbReference type="CDD" id="cd14014">
    <property type="entry name" value="STKc_PknB_like"/>
    <property type="match status" value="1"/>
</dbReference>
<dbReference type="PANTHER" id="PTHR43289">
    <property type="entry name" value="MITOGEN-ACTIVATED PROTEIN KINASE KINASE KINASE 20-RELATED"/>
    <property type="match status" value="1"/>
</dbReference>
<keyword evidence="7 11" id="KW-0547">Nucleotide-binding</keyword>
<comment type="subcellular location">
    <subcellularLocation>
        <location evidence="1">Cytoplasm</location>
        <location evidence="1">Cytoskeleton</location>
        <location evidence="1">Microtubule organizing center</location>
        <location evidence="1">Centrosome</location>
    </subcellularLocation>
    <subcellularLocation>
        <location evidence="2">Cytoplasm</location>
        <location evidence="2">Cytoskeleton</location>
        <location evidence="2">Spindle pole</location>
    </subcellularLocation>
</comment>
<dbReference type="InterPro" id="IPR011009">
    <property type="entry name" value="Kinase-like_dom_sf"/>
</dbReference>
<evidence type="ECO:0000256" key="4">
    <source>
        <dbReference type="ARBA" id="ARBA00012513"/>
    </source>
</evidence>
<dbReference type="RefSeq" id="WP_168222146.1">
    <property type="nucleotide sequence ID" value="NZ_CP042997.1"/>
</dbReference>
<feature type="domain" description="Protein kinase" evidence="13">
    <location>
        <begin position="122"/>
        <end position="434"/>
    </location>
</feature>
<dbReference type="GO" id="GO:0005524">
    <property type="term" value="F:ATP binding"/>
    <property type="evidence" value="ECO:0007669"/>
    <property type="project" value="UniProtKB-UniRule"/>
</dbReference>
<keyword evidence="5" id="KW-0723">Serine/threonine-protein kinase</keyword>
<dbReference type="Pfam" id="PF07714">
    <property type="entry name" value="PK_Tyr_Ser-Thr"/>
    <property type="match status" value="1"/>
</dbReference>
<protein>
    <recommendedName>
        <fullName evidence="4">non-specific serine/threonine protein kinase</fullName>
        <ecNumber evidence="4">2.7.11.1</ecNumber>
    </recommendedName>
</protein>
<comment type="similarity">
    <text evidence="3">Belongs to the protein kinase superfamily. NEK Ser/Thr protein kinase family. NIMA subfamily.</text>
</comment>
<evidence type="ECO:0000256" key="10">
    <source>
        <dbReference type="ARBA" id="ARBA00023212"/>
    </source>
</evidence>
<dbReference type="Proteomes" id="UP000324233">
    <property type="component" value="Chromosome"/>
</dbReference>
<keyword evidence="9 11" id="KW-0067">ATP-binding</keyword>
<dbReference type="AlphaFoldDB" id="A0A5B9WB35"/>
<proteinExistence type="inferred from homology"/>
<dbReference type="GO" id="GO:0004674">
    <property type="term" value="F:protein serine/threonine kinase activity"/>
    <property type="evidence" value="ECO:0007669"/>
    <property type="project" value="UniProtKB-KW"/>
</dbReference>
<dbReference type="EMBL" id="CP042997">
    <property type="protein sequence ID" value="QEH37796.1"/>
    <property type="molecule type" value="Genomic_DNA"/>
</dbReference>
<dbReference type="SUPFAM" id="SSF48452">
    <property type="entry name" value="TPR-like"/>
    <property type="match status" value="1"/>
</dbReference>
<dbReference type="InterPro" id="IPR000719">
    <property type="entry name" value="Prot_kinase_dom"/>
</dbReference>